<comment type="caution">
    <text evidence="3">The sequence shown here is derived from an EMBL/GenBank/DDBJ whole genome shotgun (WGS) entry which is preliminary data.</text>
</comment>
<reference evidence="3" key="1">
    <citation type="submission" date="2021-10" db="EMBL/GenBank/DDBJ databases">
        <title>Streptomonospora sp. nov., isolated from mangrove soil.</title>
        <authorList>
            <person name="Chen X."/>
            <person name="Ge X."/>
            <person name="Liu W."/>
        </authorList>
    </citation>
    <scope>NUCLEOTIDE SEQUENCE</scope>
    <source>
        <strain evidence="3">S1-112</strain>
    </source>
</reference>
<feature type="transmembrane region" description="Helical" evidence="2">
    <location>
        <begin position="107"/>
        <end position="128"/>
    </location>
</feature>
<feature type="region of interest" description="Disordered" evidence="1">
    <location>
        <begin position="1"/>
        <end position="40"/>
    </location>
</feature>
<gene>
    <name evidence="3" type="ORF">LG943_26945</name>
</gene>
<protein>
    <submittedName>
        <fullName evidence="3">Uncharacterized protein</fullName>
    </submittedName>
</protein>
<keyword evidence="4" id="KW-1185">Reference proteome</keyword>
<organism evidence="3 4">
    <name type="scientific">Streptomonospora mangrovi</name>
    <dbReference type="NCBI Taxonomy" id="2883123"/>
    <lineage>
        <taxon>Bacteria</taxon>
        <taxon>Bacillati</taxon>
        <taxon>Actinomycetota</taxon>
        <taxon>Actinomycetes</taxon>
        <taxon>Streptosporangiales</taxon>
        <taxon>Nocardiopsidaceae</taxon>
        <taxon>Streptomonospora</taxon>
    </lineage>
</organism>
<dbReference type="RefSeq" id="WP_270075166.1">
    <property type="nucleotide sequence ID" value="NZ_JAJAQC010000090.1"/>
</dbReference>
<name>A0A9X3NTJ1_9ACTN</name>
<accession>A0A9X3NTJ1</accession>
<evidence type="ECO:0000313" key="4">
    <source>
        <dbReference type="Proteomes" id="UP001140076"/>
    </source>
</evidence>
<dbReference type="EMBL" id="JAJAQC010000090">
    <property type="protein sequence ID" value="MDA0567931.1"/>
    <property type="molecule type" value="Genomic_DNA"/>
</dbReference>
<evidence type="ECO:0000256" key="1">
    <source>
        <dbReference type="SAM" id="MobiDB-lite"/>
    </source>
</evidence>
<feature type="transmembrane region" description="Helical" evidence="2">
    <location>
        <begin position="134"/>
        <end position="151"/>
    </location>
</feature>
<proteinExistence type="predicted"/>
<feature type="compositionally biased region" description="Low complexity" evidence="1">
    <location>
        <begin position="22"/>
        <end position="40"/>
    </location>
</feature>
<keyword evidence="2" id="KW-1133">Transmembrane helix</keyword>
<evidence type="ECO:0000256" key="2">
    <source>
        <dbReference type="SAM" id="Phobius"/>
    </source>
</evidence>
<dbReference type="Proteomes" id="UP001140076">
    <property type="component" value="Unassembled WGS sequence"/>
</dbReference>
<keyword evidence="2" id="KW-0472">Membrane</keyword>
<sequence>MAAEQSPAPADVSTGTEPPTAPHVAAHPAPPAGTGVPAADSPAADIAASLKAGRELGPDYDDALAAAIVERLERTVDERVSARLAEERRAPAAPGTEPGGFGSNPRLVMGLLAMVFAIPLSAIGGSFMGAAGVVLAWVGLLVFYVVSVAGGRR</sequence>
<dbReference type="AlphaFoldDB" id="A0A9X3NTJ1"/>
<evidence type="ECO:0000313" key="3">
    <source>
        <dbReference type="EMBL" id="MDA0567931.1"/>
    </source>
</evidence>
<keyword evidence="2" id="KW-0812">Transmembrane</keyword>